<name>A0A1D2AFM3_AUXPR</name>
<evidence type="ECO:0000313" key="2">
    <source>
        <dbReference type="EMBL" id="JAT77725.1"/>
    </source>
</evidence>
<evidence type="ECO:0000256" key="1">
    <source>
        <dbReference type="SAM" id="MobiDB-lite"/>
    </source>
</evidence>
<protein>
    <submittedName>
        <fullName evidence="2">Uncharacterized protein</fullName>
    </submittedName>
</protein>
<dbReference type="AlphaFoldDB" id="A0A1D2AFM3"/>
<accession>A0A1D2AFM3</accession>
<feature type="compositionally biased region" description="Low complexity" evidence="1">
    <location>
        <begin position="185"/>
        <end position="196"/>
    </location>
</feature>
<feature type="compositionally biased region" description="Gly residues" evidence="1">
    <location>
        <begin position="140"/>
        <end position="166"/>
    </location>
</feature>
<feature type="compositionally biased region" description="Basic residues" evidence="1">
    <location>
        <begin position="119"/>
        <end position="128"/>
    </location>
</feature>
<feature type="compositionally biased region" description="Gly residues" evidence="1">
    <location>
        <begin position="197"/>
        <end position="214"/>
    </location>
</feature>
<organism evidence="2">
    <name type="scientific">Auxenochlorella protothecoides</name>
    <name type="common">Green microalga</name>
    <name type="synonym">Chlorella protothecoides</name>
    <dbReference type="NCBI Taxonomy" id="3075"/>
    <lineage>
        <taxon>Eukaryota</taxon>
        <taxon>Viridiplantae</taxon>
        <taxon>Chlorophyta</taxon>
        <taxon>core chlorophytes</taxon>
        <taxon>Trebouxiophyceae</taxon>
        <taxon>Chlorellales</taxon>
        <taxon>Chlorellaceae</taxon>
        <taxon>Auxenochlorella</taxon>
    </lineage>
</organism>
<dbReference type="EMBL" id="GDKF01000897">
    <property type="protein sequence ID" value="JAT77725.1"/>
    <property type="molecule type" value="Transcribed_RNA"/>
</dbReference>
<feature type="compositionally biased region" description="Basic and acidic residues" evidence="1">
    <location>
        <begin position="34"/>
        <end position="52"/>
    </location>
</feature>
<feature type="compositionally biased region" description="Basic residues" evidence="1">
    <location>
        <begin position="7"/>
        <end position="18"/>
    </location>
</feature>
<proteinExistence type="predicted"/>
<feature type="region of interest" description="Disordered" evidence="1">
    <location>
        <begin position="1"/>
        <end position="232"/>
    </location>
</feature>
<feature type="non-terminal residue" evidence="2">
    <location>
        <position position="383"/>
    </location>
</feature>
<gene>
    <name evidence="2" type="ORF">g.63778</name>
</gene>
<feature type="compositionally biased region" description="Basic residues" evidence="1">
    <location>
        <begin position="66"/>
        <end position="76"/>
    </location>
</feature>
<reference evidence="2" key="1">
    <citation type="submission" date="2015-08" db="EMBL/GenBank/DDBJ databases">
        <authorList>
            <person name="Babu N.S."/>
            <person name="Beckwith C.J."/>
            <person name="Beseler K.G."/>
            <person name="Brison A."/>
            <person name="Carone J.V."/>
            <person name="Caskin T.P."/>
            <person name="Diamond M."/>
            <person name="Durham M.E."/>
            <person name="Foxe J.M."/>
            <person name="Go M."/>
            <person name="Henderson B.A."/>
            <person name="Jones I.B."/>
            <person name="McGettigan J.A."/>
            <person name="Micheletti S.J."/>
            <person name="Nasrallah M.E."/>
            <person name="Ortiz D."/>
            <person name="Piller C.R."/>
            <person name="Privatt S.R."/>
            <person name="Schneider S.L."/>
            <person name="Sharp S."/>
            <person name="Smith T.C."/>
            <person name="Stanton J.D."/>
            <person name="Ullery H.E."/>
            <person name="Wilson R.J."/>
            <person name="Serrano M.G."/>
            <person name="Buck G."/>
            <person name="Lee V."/>
            <person name="Wang Y."/>
            <person name="Carvalho R."/>
            <person name="Voegtly L."/>
            <person name="Shi R."/>
            <person name="Duckworth R."/>
            <person name="Johnson A."/>
            <person name="Loviza R."/>
            <person name="Walstead R."/>
            <person name="Shah Z."/>
            <person name="Kiflezghi M."/>
            <person name="Wade K."/>
            <person name="Ball S.L."/>
            <person name="Bradley K.W."/>
            <person name="Asai D.J."/>
            <person name="Bowman C.A."/>
            <person name="Russell D.A."/>
            <person name="Pope W.H."/>
            <person name="Jacobs-Sera D."/>
            <person name="Hendrix R.W."/>
            <person name="Hatfull G.F."/>
        </authorList>
    </citation>
    <scope>NUCLEOTIDE SEQUENCE</scope>
</reference>
<sequence>MQGHPVAGHHRPPPRGRPPRQPGCRGRGPSGDQGRADAAPRAHAPAGERRAGPDSTRGHALGPPRQHPRGALRRGRQGPAPAQALHRPPAVLQAGPPGAGRRAGRRPRLERGGAGRGGALRRGRRHGGGHWPIPRPAAGPGRGRGGLAGEGGAGGGVCAAGVPGGGRPRRRVAAGGRRAGDRAPHAGGRAARLRPGGAVGRGGAQRAQRGGGAGRADPGRSHAGGRGLTEERSKLVLGRASMYHARVSHSPRMPCLMGSSTSSVRELVLNTGASARRGKACCHSTSSRTGVVQVLQCCIERAWAAPPDVCGGMDDRRICLVHVLARLRGDVGKHMPCNDTHRHRPAHSPFCEERIAQCQGTCPPSADCSLQARLEVTLDCCKK</sequence>